<reference evidence="2" key="1">
    <citation type="submission" date="2016-06" db="EMBL/GenBank/DDBJ databases">
        <authorList>
            <person name="Varghese N."/>
            <person name="Submissions Spin"/>
        </authorList>
    </citation>
    <scope>NUCLEOTIDE SEQUENCE [LARGE SCALE GENOMIC DNA]</scope>
    <source>
        <strain evidence="2">DSM 43168</strain>
    </source>
</reference>
<dbReference type="AlphaFoldDB" id="A0A1C4VSD5"/>
<name>A0A1C4VSD5_9ACTN</name>
<accession>A0A1C4VSD5</accession>
<sequence length="140" mass="14824">MPNTDAAIDVALARLRSLGEQLPYPGDWLPAARVDSAGVVLAEDEGLSRLVVDPATGAVSLVDDDGSEPVNSTLAAFVACAEAYLAARAEAHALPDDADDDLEAVGERLTDRFRQLDPASVDHENRFWSVAAEELGYGMT</sequence>
<evidence type="ECO:0000313" key="1">
    <source>
        <dbReference type="EMBL" id="SCE86944.1"/>
    </source>
</evidence>
<dbReference type="EMBL" id="FMCT01000002">
    <property type="protein sequence ID" value="SCE86944.1"/>
    <property type="molecule type" value="Genomic_DNA"/>
</dbReference>
<protein>
    <submittedName>
        <fullName evidence="1">SUKH-4 immunity protein</fullName>
    </submittedName>
</protein>
<dbReference type="InterPro" id="IPR025851">
    <property type="entry name" value="SUKH-4"/>
</dbReference>
<proteinExistence type="predicted"/>
<gene>
    <name evidence="1" type="ORF">GA0070563_102492</name>
</gene>
<dbReference type="Proteomes" id="UP000183585">
    <property type="component" value="Unassembled WGS sequence"/>
</dbReference>
<organism evidence="1 2">
    <name type="scientific">Micromonospora carbonacea</name>
    <dbReference type="NCBI Taxonomy" id="47853"/>
    <lineage>
        <taxon>Bacteria</taxon>
        <taxon>Bacillati</taxon>
        <taxon>Actinomycetota</taxon>
        <taxon>Actinomycetes</taxon>
        <taxon>Micromonosporales</taxon>
        <taxon>Micromonosporaceae</taxon>
        <taxon>Micromonospora</taxon>
    </lineage>
</organism>
<dbReference type="Pfam" id="PF14435">
    <property type="entry name" value="SUKH-4"/>
    <property type="match status" value="1"/>
</dbReference>
<keyword evidence="2" id="KW-1185">Reference proteome</keyword>
<evidence type="ECO:0000313" key="2">
    <source>
        <dbReference type="Proteomes" id="UP000183585"/>
    </source>
</evidence>
<dbReference type="RefSeq" id="WP_141723672.1">
    <property type="nucleotide sequence ID" value="NZ_FMCT01000002.1"/>
</dbReference>